<feature type="domain" description="Cyclin-like" evidence="6">
    <location>
        <begin position="440"/>
        <end position="524"/>
    </location>
</feature>
<evidence type="ECO:0000259" key="7">
    <source>
        <dbReference type="SMART" id="SM01332"/>
    </source>
</evidence>
<feature type="compositionally biased region" description="Polar residues" evidence="5">
    <location>
        <begin position="717"/>
        <end position="728"/>
    </location>
</feature>
<comment type="caution">
    <text evidence="8">The sequence shown here is derived from an EMBL/GenBank/DDBJ whole genome shotgun (WGS) entry which is preliminary data.</text>
</comment>
<dbReference type="InterPro" id="IPR004367">
    <property type="entry name" value="Cyclin_C-dom"/>
</dbReference>
<evidence type="ECO:0008006" key="10">
    <source>
        <dbReference type="Google" id="ProtNLM"/>
    </source>
</evidence>
<evidence type="ECO:0000256" key="3">
    <source>
        <dbReference type="ARBA" id="ARBA00023306"/>
    </source>
</evidence>
<dbReference type="CDD" id="cd20507">
    <property type="entry name" value="CYCLIN_CCNB1-like_rpt1"/>
    <property type="match status" value="1"/>
</dbReference>
<dbReference type="InterPro" id="IPR039361">
    <property type="entry name" value="Cyclin"/>
</dbReference>
<feature type="compositionally biased region" description="Polar residues" evidence="5">
    <location>
        <begin position="149"/>
        <end position="168"/>
    </location>
</feature>
<feature type="compositionally biased region" description="Low complexity" evidence="5">
    <location>
        <begin position="191"/>
        <end position="206"/>
    </location>
</feature>
<feature type="compositionally biased region" description="Low complexity" evidence="5">
    <location>
        <begin position="653"/>
        <end position="676"/>
    </location>
</feature>
<proteinExistence type="inferred from homology"/>
<evidence type="ECO:0000256" key="4">
    <source>
        <dbReference type="RuleBase" id="RU000383"/>
    </source>
</evidence>
<feature type="compositionally biased region" description="Polar residues" evidence="5">
    <location>
        <begin position="683"/>
        <end position="703"/>
    </location>
</feature>
<feature type="domain" description="Cyclin C-terminal" evidence="7">
    <location>
        <begin position="533"/>
        <end position="652"/>
    </location>
</feature>
<evidence type="ECO:0000256" key="5">
    <source>
        <dbReference type="SAM" id="MobiDB-lite"/>
    </source>
</evidence>
<keyword evidence="9" id="KW-1185">Reference proteome</keyword>
<dbReference type="PROSITE" id="PS00292">
    <property type="entry name" value="CYCLINS"/>
    <property type="match status" value="1"/>
</dbReference>
<feature type="region of interest" description="Disordered" evidence="5">
    <location>
        <begin position="650"/>
        <end position="734"/>
    </location>
</feature>
<accession>A0A8J8NW66</accession>
<sequence>MSASLSSHLQYQQHHQPPSLSHNHPGLREHSANHTATHQSLSNNSGFLPPPSAPNRHANIMKYLHANQSNKENEQPAHYTMAPPNHINPLLMNQENIAPYHHLPPPHGESHMHPPLAKSLQQMSQAGMMPPQPQRASYVSKRAFGRDLSNMQNNSGLAPISANQSGDSKQPLLINLQNKPSIKTRQYLGSASQQQNFQPAQQQQAIPDQARLSLNHPQILPPNTTTNQLAKLKNIPDMKTHSQDNGKLLPSFIQNVNPIVLQRPTGGRFIERKNITCLSQERAPAQVGAPASASYNNLSTRSGMVINGLKGGAAQQSFLQNIPQRAQSTVGTMPQIVSKQRDMSSVSKNNSQAHEQMSTNHKNKSTNAAIRRFQQRMEVYFDTQIDLVDQVEARDPQTCAEYAVEIFRYLRDTELDFVPRFGFMDLQDDINERMRSILIDWLVEVHLKFKLVPESLYLTVNLIDRYLEREQVHRSKLQLIGVTAMLIACKYEEIYPPIVKDFVYITDNAYTKEEILEQERGMLQALDFDIQITSAYRFLERYAKIMKADGVIFNLARYLIELSLVSYRMTRFAQSNIAAAALYLSLKMTKHQQPWNETITKHSQYKESEIRPCAKELFNLLQQDSLPSNQLQAVKKKFALPKFNEVSKIKLEQPPAQQPAQHQTSTSSTKMRSSSTTHHRNIRSVSSSSHLQQTLTRGSQHNDSVQHHTSRGGAQQVVITTTGSNSPPSEVADE</sequence>
<dbReference type="Gene3D" id="1.10.472.10">
    <property type="entry name" value="Cyclin-like"/>
    <property type="match status" value="2"/>
</dbReference>
<dbReference type="SMART" id="SM01332">
    <property type="entry name" value="Cyclin_C"/>
    <property type="match status" value="1"/>
</dbReference>
<dbReference type="InterPro" id="IPR006671">
    <property type="entry name" value="Cyclin_N"/>
</dbReference>
<gene>
    <name evidence="8" type="ORF">FGO68_gene9281</name>
</gene>
<protein>
    <recommendedName>
        <fullName evidence="10">G2/mitotic-specific cyclin-B3</fullName>
    </recommendedName>
</protein>
<dbReference type="AlphaFoldDB" id="A0A8J8NW66"/>
<evidence type="ECO:0000256" key="2">
    <source>
        <dbReference type="ARBA" id="ARBA00023127"/>
    </source>
</evidence>
<dbReference type="EMBL" id="RRYP01004604">
    <property type="protein sequence ID" value="TNV82737.1"/>
    <property type="molecule type" value="Genomic_DNA"/>
</dbReference>
<feature type="region of interest" description="Disordered" evidence="5">
    <location>
        <begin position="148"/>
        <end position="168"/>
    </location>
</feature>
<feature type="compositionally biased region" description="Polar residues" evidence="5">
    <location>
        <begin position="33"/>
        <end position="46"/>
    </location>
</feature>
<dbReference type="FunFam" id="1.10.472.10:FF:000001">
    <property type="entry name" value="G2/mitotic-specific cyclin"/>
    <property type="match status" value="1"/>
</dbReference>
<keyword evidence="1" id="KW-0132">Cell division</keyword>
<feature type="region of interest" description="Disordered" evidence="5">
    <location>
        <begin position="1"/>
        <end position="57"/>
    </location>
</feature>
<feature type="region of interest" description="Disordered" evidence="5">
    <location>
        <begin position="187"/>
        <end position="206"/>
    </location>
</feature>
<feature type="compositionally biased region" description="Low complexity" evidence="5">
    <location>
        <begin position="1"/>
        <end position="24"/>
    </location>
</feature>
<evidence type="ECO:0000313" key="9">
    <source>
        <dbReference type="Proteomes" id="UP000785679"/>
    </source>
</evidence>
<dbReference type="SUPFAM" id="SSF47954">
    <property type="entry name" value="Cyclin-like"/>
    <property type="match status" value="2"/>
</dbReference>
<comment type="similarity">
    <text evidence="4">Belongs to the cyclin family.</text>
</comment>
<dbReference type="InterPro" id="IPR013763">
    <property type="entry name" value="Cyclin-like_dom"/>
</dbReference>
<evidence type="ECO:0000259" key="6">
    <source>
        <dbReference type="SMART" id="SM00385"/>
    </source>
</evidence>
<dbReference type="Pfam" id="PF02984">
    <property type="entry name" value="Cyclin_C"/>
    <property type="match status" value="1"/>
</dbReference>
<organism evidence="8 9">
    <name type="scientific">Halteria grandinella</name>
    <dbReference type="NCBI Taxonomy" id="5974"/>
    <lineage>
        <taxon>Eukaryota</taxon>
        <taxon>Sar</taxon>
        <taxon>Alveolata</taxon>
        <taxon>Ciliophora</taxon>
        <taxon>Intramacronucleata</taxon>
        <taxon>Spirotrichea</taxon>
        <taxon>Stichotrichia</taxon>
        <taxon>Sporadotrichida</taxon>
        <taxon>Halteriidae</taxon>
        <taxon>Halteria</taxon>
    </lineage>
</organism>
<reference evidence="8" key="1">
    <citation type="submission" date="2019-06" db="EMBL/GenBank/DDBJ databases">
        <authorList>
            <person name="Zheng W."/>
        </authorList>
    </citation>
    <scope>NUCLEOTIDE SEQUENCE</scope>
    <source>
        <strain evidence="8">QDHG01</strain>
    </source>
</reference>
<dbReference type="GO" id="GO:0051301">
    <property type="term" value="P:cell division"/>
    <property type="evidence" value="ECO:0007669"/>
    <property type="project" value="UniProtKB-KW"/>
</dbReference>
<dbReference type="Proteomes" id="UP000785679">
    <property type="component" value="Unassembled WGS sequence"/>
</dbReference>
<dbReference type="Pfam" id="PF00134">
    <property type="entry name" value="Cyclin_N"/>
    <property type="match status" value="1"/>
</dbReference>
<dbReference type="InterPro" id="IPR036915">
    <property type="entry name" value="Cyclin-like_sf"/>
</dbReference>
<dbReference type="PANTHER" id="PTHR10177">
    <property type="entry name" value="CYCLINS"/>
    <property type="match status" value="1"/>
</dbReference>
<dbReference type="OrthoDB" id="5590282at2759"/>
<dbReference type="SMART" id="SM00385">
    <property type="entry name" value="CYCLIN"/>
    <property type="match status" value="2"/>
</dbReference>
<name>A0A8J8NW66_HALGN</name>
<keyword evidence="3" id="KW-0131">Cell cycle</keyword>
<evidence type="ECO:0000256" key="1">
    <source>
        <dbReference type="ARBA" id="ARBA00022618"/>
    </source>
</evidence>
<evidence type="ECO:0000313" key="8">
    <source>
        <dbReference type="EMBL" id="TNV82737.1"/>
    </source>
</evidence>
<feature type="domain" description="Cyclin-like" evidence="6">
    <location>
        <begin position="537"/>
        <end position="619"/>
    </location>
</feature>
<keyword evidence="2 4" id="KW-0195">Cyclin</keyword>
<dbReference type="InterPro" id="IPR048258">
    <property type="entry name" value="Cyclins_cyclin-box"/>
</dbReference>